<dbReference type="InterPro" id="IPR013986">
    <property type="entry name" value="DExx_box_DNA_helicase_dom_sf"/>
</dbReference>
<evidence type="ECO:0000256" key="8">
    <source>
        <dbReference type="ARBA" id="ARBA00034617"/>
    </source>
</evidence>
<evidence type="ECO:0000256" key="5">
    <source>
        <dbReference type="ARBA" id="ARBA00022840"/>
    </source>
</evidence>
<reference evidence="14 15" key="1">
    <citation type="submission" date="2016-10" db="EMBL/GenBank/DDBJ databases">
        <authorList>
            <person name="Varghese N."/>
            <person name="Submissions S."/>
        </authorList>
    </citation>
    <scope>NUCLEOTIDE SEQUENCE [LARGE SCALE GENOMIC DNA]</scope>
    <source>
        <strain evidence="14 15">LMG 22274</strain>
    </source>
</reference>
<dbReference type="EC" id="5.6.2.4" evidence="9"/>
<keyword evidence="6" id="KW-0238">DNA-binding</keyword>
<evidence type="ECO:0000256" key="7">
    <source>
        <dbReference type="ARBA" id="ARBA00023235"/>
    </source>
</evidence>
<evidence type="ECO:0000256" key="6">
    <source>
        <dbReference type="ARBA" id="ARBA00023125"/>
    </source>
</evidence>
<dbReference type="Pfam" id="PF00580">
    <property type="entry name" value="UvrD-helicase"/>
    <property type="match status" value="1"/>
</dbReference>
<evidence type="ECO:0000256" key="10">
    <source>
        <dbReference type="ARBA" id="ARBA00034923"/>
    </source>
</evidence>
<keyword evidence="3 12" id="KW-0378">Hydrolase</keyword>
<feature type="binding site" evidence="12">
    <location>
        <begin position="27"/>
        <end position="34"/>
    </location>
    <ligand>
        <name>ATP</name>
        <dbReference type="ChEBI" id="CHEBI:30616"/>
    </ligand>
</feature>
<evidence type="ECO:0000256" key="4">
    <source>
        <dbReference type="ARBA" id="ARBA00022806"/>
    </source>
</evidence>
<name>A0AAQ1GG19_9BURK</name>
<keyword evidence="2 12" id="KW-0547">Nucleotide-binding</keyword>
<comment type="catalytic activity">
    <reaction evidence="8">
        <text>Couples ATP hydrolysis with the unwinding of duplex DNA by translocating in the 3'-5' direction.</text>
        <dbReference type="EC" id="5.6.2.4"/>
    </reaction>
</comment>
<dbReference type="Pfam" id="PF13361">
    <property type="entry name" value="UvrD_C"/>
    <property type="match status" value="1"/>
</dbReference>
<evidence type="ECO:0000256" key="3">
    <source>
        <dbReference type="ARBA" id="ARBA00022801"/>
    </source>
</evidence>
<evidence type="ECO:0000313" key="15">
    <source>
        <dbReference type="Proteomes" id="UP000183529"/>
    </source>
</evidence>
<keyword evidence="5 12" id="KW-0067">ATP-binding</keyword>
<evidence type="ECO:0000256" key="1">
    <source>
        <dbReference type="ARBA" id="ARBA00009922"/>
    </source>
</evidence>
<dbReference type="SUPFAM" id="SSF52540">
    <property type="entry name" value="P-loop containing nucleoside triphosphate hydrolases"/>
    <property type="match status" value="1"/>
</dbReference>
<evidence type="ECO:0000256" key="11">
    <source>
        <dbReference type="ARBA" id="ARBA00048988"/>
    </source>
</evidence>
<dbReference type="GO" id="GO:0000725">
    <property type="term" value="P:recombinational repair"/>
    <property type="evidence" value="ECO:0007669"/>
    <property type="project" value="TreeGrafter"/>
</dbReference>
<evidence type="ECO:0000259" key="13">
    <source>
        <dbReference type="PROSITE" id="PS51198"/>
    </source>
</evidence>
<evidence type="ECO:0000313" key="14">
    <source>
        <dbReference type="EMBL" id="SEJ74302.1"/>
    </source>
</evidence>
<comment type="catalytic activity">
    <reaction evidence="11">
        <text>ATP + H2O = ADP + phosphate + H(+)</text>
        <dbReference type="Rhea" id="RHEA:13065"/>
        <dbReference type="ChEBI" id="CHEBI:15377"/>
        <dbReference type="ChEBI" id="CHEBI:15378"/>
        <dbReference type="ChEBI" id="CHEBI:30616"/>
        <dbReference type="ChEBI" id="CHEBI:43474"/>
        <dbReference type="ChEBI" id="CHEBI:456216"/>
        <dbReference type="EC" id="5.6.2.4"/>
    </reaction>
</comment>
<protein>
    <recommendedName>
        <fullName evidence="9">DNA 3'-5' helicase</fullName>
        <ecNumber evidence="9">5.6.2.4</ecNumber>
    </recommendedName>
    <alternativeName>
        <fullName evidence="10">DNA 3'-5' helicase II</fullName>
    </alternativeName>
</protein>
<accession>A0AAQ1GG19</accession>
<gene>
    <name evidence="14" type="ORF">SAMN05216550_1083</name>
</gene>
<dbReference type="GO" id="GO:0005524">
    <property type="term" value="F:ATP binding"/>
    <property type="evidence" value="ECO:0007669"/>
    <property type="project" value="UniProtKB-UniRule"/>
</dbReference>
<dbReference type="Gene3D" id="1.10.486.10">
    <property type="entry name" value="PCRA, domain 4"/>
    <property type="match status" value="1"/>
</dbReference>
<dbReference type="InterPro" id="IPR014016">
    <property type="entry name" value="UvrD-like_ATP-bd"/>
</dbReference>
<keyword evidence="7" id="KW-0413">Isomerase</keyword>
<dbReference type="InterPro" id="IPR000212">
    <property type="entry name" value="DNA_helicase_UvrD/REP"/>
</dbReference>
<dbReference type="InterPro" id="IPR027417">
    <property type="entry name" value="P-loop_NTPase"/>
</dbReference>
<feature type="domain" description="UvrD-like helicase ATP-binding" evidence="13">
    <location>
        <begin position="6"/>
        <end position="283"/>
    </location>
</feature>
<evidence type="ECO:0000256" key="2">
    <source>
        <dbReference type="ARBA" id="ARBA00022741"/>
    </source>
</evidence>
<dbReference type="PANTHER" id="PTHR11070:SF2">
    <property type="entry name" value="ATP-DEPENDENT DNA HELICASE SRS2"/>
    <property type="match status" value="1"/>
</dbReference>
<dbReference type="PANTHER" id="PTHR11070">
    <property type="entry name" value="UVRD / RECB / PCRA DNA HELICASE FAMILY MEMBER"/>
    <property type="match status" value="1"/>
</dbReference>
<dbReference type="GO" id="GO:0043138">
    <property type="term" value="F:3'-5' DNA helicase activity"/>
    <property type="evidence" value="ECO:0007669"/>
    <property type="project" value="UniProtKB-EC"/>
</dbReference>
<proteinExistence type="inferred from homology"/>
<evidence type="ECO:0000256" key="9">
    <source>
        <dbReference type="ARBA" id="ARBA00034808"/>
    </source>
</evidence>
<evidence type="ECO:0000256" key="12">
    <source>
        <dbReference type="PROSITE-ProRule" id="PRU00560"/>
    </source>
</evidence>
<organism evidence="14 15">
    <name type="scientific">Paraburkholderia tropica</name>
    <dbReference type="NCBI Taxonomy" id="92647"/>
    <lineage>
        <taxon>Bacteria</taxon>
        <taxon>Pseudomonadati</taxon>
        <taxon>Pseudomonadota</taxon>
        <taxon>Betaproteobacteria</taxon>
        <taxon>Burkholderiales</taxon>
        <taxon>Burkholderiaceae</taxon>
        <taxon>Paraburkholderia</taxon>
    </lineage>
</organism>
<sequence>MIVKNMKFTQEQLAIINTTASRVAVWACPGSGKTETLCARVRRLLDRGVRSERILVLSFSDKAVSVLKERLPPGVTVKTFHAFGFGIVRSTARAGSNMPLLLTPKRSFDLLKQAIKRCPMARSSVKEKTGLDLSLLYEAARLVDFIKRCNGSDELAARLVRDKESGFPDYVEVLAELRAIRMVYDRTVERAGGIDYPAMLRRAGTALATCALPFQHVLVDEAQDMSAEQATFLSALAERVRNIMLFGDPKQAVYGFIGGRLNDFRNVIRDAVTLELTRSFRLTHENAALANAILSRDRDCVSGSRHGVTPSLVRCASATEQEDMVVELVRELIGEGTEANHIAILGRTKAQVRLAEQALLAQNFETDSGFSERQYAHVLKALDVLKLVQACIGTARAGRKPKRDWRAGRLFRIMGANVRRPVIEECLRWLAKAVRIPSFEGRYVMAVRIYLRLARATGNAPVNLAAELGRWQAVCRGFENERDLRAHVRALSQQAKIVTSTIHGAKGGEWRHVVVLGVTEGSIPFYREMNRGDVAEEQRLFYVAVTRAREQVHLLHAPFHHAPSGTMFTEPSRFLSEEVVAALAIP</sequence>
<comment type="caution">
    <text evidence="14">The sequence shown here is derived from an EMBL/GenBank/DDBJ whole genome shotgun (WGS) entry which is preliminary data.</text>
</comment>
<dbReference type="Gene3D" id="3.40.50.300">
    <property type="entry name" value="P-loop containing nucleotide triphosphate hydrolases"/>
    <property type="match status" value="3"/>
</dbReference>
<dbReference type="Gene3D" id="1.10.10.160">
    <property type="match status" value="1"/>
</dbReference>
<dbReference type="Proteomes" id="UP000183529">
    <property type="component" value="Unassembled WGS sequence"/>
</dbReference>
<dbReference type="PROSITE" id="PS51198">
    <property type="entry name" value="UVRD_HELICASE_ATP_BIND"/>
    <property type="match status" value="1"/>
</dbReference>
<comment type="similarity">
    <text evidence="1">Belongs to the helicase family. UvrD subfamily.</text>
</comment>
<dbReference type="GO" id="GO:0016787">
    <property type="term" value="F:hydrolase activity"/>
    <property type="evidence" value="ECO:0007669"/>
    <property type="project" value="UniProtKB-UniRule"/>
</dbReference>
<dbReference type="AlphaFoldDB" id="A0AAQ1GG19"/>
<dbReference type="InterPro" id="IPR014017">
    <property type="entry name" value="DNA_helicase_UvrD-like_C"/>
</dbReference>
<dbReference type="EMBL" id="FNZM01000008">
    <property type="protein sequence ID" value="SEJ74302.1"/>
    <property type="molecule type" value="Genomic_DNA"/>
</dbReference>
<dbReference type="GO" id="GO:0003677">
    <property type="term" value="F:DNA binding"/>
    <property type="evidence" value="ECO:0007669"/>
    <property type="project" value="UniProtKB-KW"/>
</dbReference>
<keyword evidence="4 12" id="KW-0347">Helicase</keyword>